<protein>
    <submittedName>
        <fullName evidence="1">Uncharacterized protein</fullName>
    </submittedName>
</protein>
<comment type="caution">
    <text evidence="1">The sequence shown here is derived from an EMBL/GenBank/DDBJ whole genome shotgun (WGS) entry which is preliminary data.</text>
</comment>
<reference evidence="1 2" key="1">
    <citation type="submission" date="2017-01" db="EMBL/GenBank/DDBJ databases">
        <title>Whole-Genome Shotgun Sequencing of Two beta-Proteobacterial Species in Search of the Bulgecin Biosynthetic Cluster.</title>
        <authorList>
            <person name="Horsman M.E."/>
            <person name="Marous D.R."/>
            <person name="Li R."/>
            <person name="Oliver R.A."/>
            <person name="Byun B."/>
            <person name="Emrich S.J."/>
            <person name="Boggess B."/>
            <person name="Townsend C.A."/>
            <person name="Mobashery S."/>
        </authorList>
    </citation>
    <scope>NUCLEOTIDE SEQUENCE [LARGE SCALE GENOMIC DNA]</scope>
    <source>
        <strain evidence="1 2">ATCC 31363</strain>
    </source>
</reference>
<dbReference type="RefSeq" id="WP_096724556.1">
    <property type="nucleotide sequence ID" value="NZ_MTZV01000006.1"/>
</dbReference>
<sequence>MRGRAQRYGIAIATGLLLVVLLALCFADARREPASKRSTLAAKEAEPDHYYVARRGTAFEYAKIPTNDSTDESFVLVWDDGTHDSEPVVRYQDGASNGTLTCYDGCQFVYGTTLVDGKMVQSGRIRVTNDPLVYEIMHDAAARHLSSR</sequence>
<organism evidence="1 2">
    <name type="scientific">Paraburkholderia acidicola</name>
    <dbReference type="NCBI Taxonomy" id="1912599"/>
    <lineage>
        <taxon>Bacteria</taxon>
        <taxon>Pseudomonadati</taxon>
        <taxon>Pseudomonadota</taxon>
        <taxon>Betaproteobacteria</taxon>
        <taxon>Burkholderiales</taxon>
        <taxon>Burkholderiaceae</taxon>
        <taxon>Paraburkholderia</taxon>
    </lineage>
</organism>
<evidence type="ECO:0000313" key="2">
    <source>
        <dbReference type="Proteomes" id="UP000218022"/>
    </source>
</evidence>
<dbReference type="EMBL" id="MTZV01000006">
    <property type="protein sequence ID" value="PCE22650.1"/>
    <property type="molecule type" value="Genomic_DNA"/>
</dbReference>
<name>A0A2A4EQG5_9BURK</name>
<gene>
    <name evidence="1" type="ORF">BWP39_23510</name>
</gene>
<accession>A0A2A4EQG5</accession>
<proteinExistence type="predicted"/>
<dbReference type="AlphaFoldDB" id="A0A2A4EQG5"/>
<dbReference type="Proteomes" id="UP000218022">
    <property type="component" value="Unassembled WGS sequence"/>
</dbReference>
<evidence type="ECO:0000313" key="1">
    <source>
        <dbReference type="EMBL" id="PCE22650.1"/>
    </source>
</evidence>